<dbReference type="Proteomes" id="UP000295198">
    <property type="component" value="Unassembled WGS sequence"/>
</dbReference>
<evidence type="ECO:0000256" key="2">
    <source>
        <dbReference type="SAM" id="SignalP"/>
    </source>
</evidence>
<accession>A0A4Q4Z8C1</accession>
<dbReference type="EMBL" id="SDKM01000034">
    <property type="protein sequence ID" value="RYP83356.1"/>
    <property type="molecule type" value="Genomic_DNA"/>
</dbReference>
<protein>
    <submittedName>
        <fullName evidence="3">Uncharacterized protein</fullName>
    </submittedName>
</protein>
<feature type="non-terminal residue" evidence="3">
    <location>
        <position position="66"/>
    </location>
</feature>
<sequence length="66" mass="6377">MNRRRTTHAVPVGLAATALALGACSADSTAGDASPAGAGRTTRPTSSATPTAPDAVRALSGTGEVK</sequence>
<proteinExistence type="predicted"/>
<organism evidence="3 4">
    <name type="scientific">Nocardioides guangzhouensis</name>
    <dbReference type="NCBI Taxonomy" id="2497878"/>
    <lineage>
        <taxon>Bacteria</taxon>
        <taxon>Bacillati</taxon>
        <taxon>Actinomycetota</taxon>
        <taxon>Actinomycetes</taxon>
        <taxon>Propionibacteriales</taxon>
        <taxon>Nocardioidaceae</taxon>
        <taxon>Nocardioides</taxon>
    </lineage>
</organism>
<comment type="caution">
    <text evidence="3">The sequence shown here is derived from an EMBL/GenBank/DDBJ whole genome shotgun (WGS) entry which is preliminary data.</text>
</comment>
<dbReference type="AlphaFoldDB" id="A0A4Q4Z8C1"/>
<evidence type="ECO:0000313" key="4">
    <source>
        <dbReference type="Proteomes" id="UP000295198"/>
    </source>
</evidence>
<feature type="region of interest" description="Disordered" evidence="1">
    <location>
        <begin position="25"/>
        <end position="66"/>
    </location>
</feature>
<gene>
    <name evidence="3" type="ORF">EKO23_19505</name>
</gene>
<dbReference type="PROSITE" id="PS51257">
    <property type="entry name" value="PROKAR_LIPOPROTEIN"/>
    <property type="match status" value="1"/>
</dbReference>
<keyword evidence="4" id="KW-1185">Reference proteome</keyword>
<evidence type="ECO:0000256" key="1">
    <source>
        <dbReference type="SAM" id="MobiDB-lite"/>
    </source>
</evidence>
<feature type="chain" id="PRO_5021022275" evidence="2">
    <location>
        <begin position="26"/>
        <end position="66"/>
    </location>
</feature>
<reference evidence="3 4" key="1">
    <citation type="submission" date="2019-01" db="EMBL/GenBank/DDBJ databases">
        <title>Nocardioides guangzhouensis sp. nov., an actinobacterium isolated from soil.</title>
        <authorList>
            <person name="Fu Y."/>
            <person name="Cai Y."/>
            <person name="Lin Z."/>
            <person name="Chen P."/>
        </authorList>
    </citation>
    <scope>NUCLEOTIDE SEQUENCE [LARGE SCALE GENOMIC DNA]</scope>
    <source>
        <strain evidence="3 4">130</strain>
    </source>
</reference>
<feature type="compositionally biased region" description="Low complexity" evidence="1">
    <location>
        <begin position="40"/>
        <end position="53"/>
    </location>
</feature>
<feature type="signal peptide" evidence="2">
    <location>
        <begin position="1"/>
        <end position="25"/>
    </location>
</feature>
<dbReference type="RefSeq" id="WP_217702709.1">
    <property type="nucleotide sequence ID" value="NZ_SDKM01000034.1"/>
</dbReference>
<evidence type="ECO:0000313" key="3">
    <source>
        <dbReference type="EMBL" id="RYP83356.1"/>
    </source>
</evidence>
<name>A0A4Q4Z8C1_9ACTN</name>
<keyword evidence="2" id="KW-0732">Signal</keyword>